<dbReference type="Pfam" id="PF25437">
    <property type="entry name" value="BRWD1_N"/>
    <property type="match status" value="1"/>
</dbReference>
<dbReference type="Proteomes" id="UP001054857">
    <property type="component" value="Unassembled WGS sequence"/>
</dbReference>
<feature type="compositionally biased region" description="Low complexity" evidence="4">
    <location>
        <begin position="809"/>
        <end position="818"/>
    </location>
</feature>
<feature type="compositionally biased region" description="Gly residues" evidence="4">
    <location>
        <begin position="524"/>
        <end position="536"/>
    </location>
</feature>
<feature type="compositionally biased region" description="Gly residues" evidence="4">
    <location>
        <begin position="896"/>
        <end position="914"/>
    </location>
</feature>
<dbReference type="EMBL" id="BMAR01000027">
    <property type="protein sequence ID" value="GFR48989.1"/>
    <property type="molecule type" value="Genomic_DNA"/>
</dbReference>
<feature type="compositionally biased region" description="Low complexity" evidence="4">
    <location>
        <begin position="645"/>
        <end position="657"/>
    </location>
</feature>
<feature type="repeat" description="WD" evidence="3">
    <location>
        <begin position="259"/>
        <end position="293"/>
    </location>
</feature>
<feature type="compositionally biased region" description="Pro residues" evidence="4">
    <location>
        <begin position="604"/>
        <end position="616"/>
    </location>
</feature>
<feature type="repeat" description="WD" evidence="3">
    <location>
        <begin position="839"/>
        <end position="880"/>
    </location>
</feature>
<feature type="compositionally biased region" description="Low complexity" evidence="4">
    <location>
        <begin position="490"/>
        <end position="523"/>
    </location>
</feature>
<evidence type="ECO:0000313" key="7">
    <source>
        <dbReference type="Proteomes" id="UP001054857"/>
    </source>
</evidence>
<gene>
    <name evidence="6" type="ORF">Agub_g11008</name>
</gene>
<feature type="region of interest" description="Disordered" evidence="4">
    <location>
        <begin position="457"/>
        <end position="563"/>
    </location>
</feature>
<dbReference type="PROSITE" id="PS50082">
    <property type="entry name" value="WD_REPEATS_2"/>
    <property type="match status" value="7"/>
</dbReference>
<feature type="region of interest" description="Disordered" evidence="4">
    <location>
        <begin position="1151"/>
        <end position="1170"/>
    </location>
</feature>
<feature type="region of interest" description="Disordered" evidence="4">
    <location>
        <begin position="604"/>
        <end position="761"/>
    </location>
</feature>
<dbReference type="SMART" id="SM00320">
    <property type="entry name" value="WD40"/>
    <property type="match status" value="7"/>
</dbReference>
<keyword evidence="1 3" id="KW-0853">WD repeat</keyword>
<feature type="repeat" description="WD" evidence="3">
    <location>
        <begin position="956"/>
        <end position="990"/>
    </location>
</feature>
<feature type="compositionally biased region" description="Low complexity" evidence="4">
    <location>
        <begin position="705"/>
        <end position="717"/>
    </location>
</feature>
<dbReference type="SUPFAM" id="SSF50978">
    <property type="entry name" value="WD40 repeat-like"/>
    <property type="match status" value="1"/>
</dbReference>
<feature type="region of interest" description="Disordered" evidence="4">
    <location>
        <begin position="791"/>
        <end position="820"/>
    </location>
</feature>
<protein>
    <recommendedName>
        <fullName evidence="5">BRWD/PHIP N-terminal domain-containing protein</fullName>
    </recommendedName>
</protein>
<feature type="repeat" description="WD" evidence="3">
    <location>
        <begin position="576"/>
        <end position="595"/>
    </location>
</feature>
<keyword evidence="2" id="KW-0677">Repeat</keyword>
<feature type="repeat" description="WD" evidence="3">
    <location>
        <begin position="304"/>
        <end position="337"/>
    </location>
</feature>
<dbReference type="InterPro" id="IPR011047">
    <property type="entry name" value="Quinoprotein_ADH-like_sf"/>
</dbReference>
<dbReference type="Gene3D" id="2.130.10.10">
    <property type="entry name" value="YVTN repeat-like/Quinoprotein amine dehydrogenase"/>
    <property type="match status" value="4"/>
</dbReference>
<comment type="caution">
    <text evidence="6">The sequence shown here is derived from an EMBL/GenBank/DDBJ whole genome shotgun (WGS) entry which is preliminary data.</text>
</comment>
<feature type="compositionally biased region" description="Low complexity" evidence="4">
    <location>
        <begin position="537"/>
        <end position="557"/>
    </location>
</feature>
<evidence type="ECO:0000256" key="4">
    <source>
        <dbReference type="SAM" id="MobiDB-lite"/>
    </source>
</evidence>
<dbReference type="PANTHER" id="PTHR16266:SF17">
    <property type="entry name" value="BRWD3"/>
    <property type="match status" value="1"/>
</dbReference>
<proteinExistence type="predicted"/>
<feature type="compositionally biased region" description="Low complexity" evidence="4">
    <location>
        <begin position="725"/>
        <end position="738"/>
    </location>
</feature>
<evidence type="ECO:0000256" key="1">
    <source>
        <dbReference type="ARBA" id="ARBA00022574"/>
    </source>
</evidence>
<name>A0AAD3DVQ8_9CHLO</name>
<dbReference type="GO" id="GO:0006357">
    <property type="term" value="P:regulation of transcription by RNA polymerase II"/>
    <property type="evidence" value="ECO:0007669"/>
    <property type="project" value="TreeGrafter"/>
</dbReference>
<dbReference type="Pfam" id="PF00400">
    <property type="entry name" value="WD40"/>
    <property type="match status" value="7"/>
</dbReference>
<feature type="non-terminal residue" evidence="6">
    <location>
        <position position="1170"/>
    </location>
</feature>
<evidence type="ECO:0000256" key="3">
    <source>
        <dbReference type="PROSITE-ProRule" id="PRU00221"/>
    </source>
</evidence>
<feature type="domain" description="BRWD/PHIP N-terminal" evidence="5">
    <location>
        <begin position="2"/>
        <end position="75"/>
    </location>
</feature>
<dbReference type="InterPro" id="IPR015943">
    <property type="entry name" value="WD40/YVTN_repeat-like_dom_sf"/>
</dbReference>
<feature type="repeat" description="WD" evidence="3">
    <location>
        <begin position="991"/>
        <end position="1033"/>
    </location>
</feature>
<organism evidence="6 7">
    <name type="scientific">Astrephomene gubernaculifera</name>
    <dbReference type="NCBI Taxonomy" id="47775"/>
    <lineage>
        <taxon>Eukaryota</taxon>
        <taxon>Viridiplantae</taxon>
        <taxon>Chlorophyta</taxon>
        <taxon>core chlorophytes</taxon>
        <taxon>Chlorophyceae</taxon>
        <taxon>CS clade</taxon>
        <taxon>Chlamydomonadales</taxon>
        <taxon>Astrephomenaceae</taxon>
        <taxon>Astrephomene</taxon>
    </lineage>
</organism>
<feature type="compositionally biased region" description="Low complexity" evidence="4">
    <location>
        <begin position="791"/>
        <end position="801"/>
    </location>
</feature>
<evidence type="ECO:0000313" key="6">
    <source>
        <dbReference type="EMBL" id="GFR48989.1"/>
    </source>
</evidence>
<dbReference type="InterPro" id="IPR019775">
    <property type="entry name" value="WD40_repeat_CS"/>
</dbReference>
<feature type="compositionally biased region" description="Low complexity" evidence="4">
    <location>
        <begin position="415"/>
        <end position="437"/>
    </location>
</feature>
<dbReference type="GO" id="GO:0007010">
    <property type="term" value="P:cytoskeleton organization"/>
    <property type="evidence" value="ECO:0007669"/>
    <property type="project" value="TreeGrafter"/>
</dbReference>
<feature type="compositionally biased region" description="Low complexity" evidence="4">
    <location>
        <begin position="665"/>
        <end position="677"/>
    </location>
</feature>
<feature type="compositionally biased region" description="Gly residues" evidence="4">
    <location>
        <begin position="458"/>
        <end position="489"/>
    </location>
</feature>
<feature type="region of interest" description="Disordered" evidence="4">
    <location>
        <begin position="355"/>
        <end position="437"/>
    </location>
</feature>
<dbReference type="SUPFAM" id="SSF50998">
    <property type="entry name" value="Quinoprotein alcohol dehydrogenase-like"/>
    <property type="match status" value="1"/>
</dbReference>
<dbReference type="InterPro" id="IPR001680">
    <property type="entry name" value="WD40_rpt"/>
</dbReference>
<evidence type="ECO:0000256" key="2">
    <source>
        <dbReference type="ARBA" id="ARBA00022737"/>
    </source>
</evidence>
<dbReference type="PROSITE" id="PS00678">
    <property type="entry name" value="WD_REPEATS_1"/>
    <property type="match status" value="2"/>
</dbReference>
<evidence type="ECO:0000259" key="5">
    <source>
        <dbReference type="Pfam" id="PF25437"/>
    </source>
</evidence>
<dbReference type="PANTHER" id="PTHR16266">
    <property type="entry name" value="WD REPEAT DOMAIN 9"/>
    <property type="match status" value="1"/>
</dbReference>
<feature type="compositionally biased region" description="Low complexity" evidence="4">
    <location>
        <begin position="746"/>
        <end position="755"/>
    </location>
</feature>
<dbReference type="PROSITE" id="PS50294">
    <property type="entry name" value="WD_REPEATS_REGION"/>
    <property type="match status" value="4"/>
</dbReference>
<dbReference type="AlphaFoldDB" id="A0AAD3DVQ8"/>
<dbReference type="InterPro" id="IPR057452">
    <property type="entry name" value="BRWD/PHIP_N"/>
</dbReference>
<feature type="region of interest" description="Disordered" evidence="4">
    <location>
        <begin position="877"/>
        <end position="921"/>
    </location>
</feature>
<dbReference type="InterPro" id="IPR052060">
    <property type="entry name" value="Bromo_WD_repeat"/>
</dbReference>
<feature type="repeat" description="WD" evidence="3">
    <location>
        <begin position="217"/>
        <end position="258"/>
    </location>
</feature>
<sequence length="1170" mass="119908">MDESELLFLIWRALSSGPLTGTVRLLEEEASKHGLLPTRVDIAGNVQPVPFAQHGSVHSHVPADALQQLLGKLMAQDKPNGNGSIQVVSLTAPGKHGLLGCPEPPLPIWWRRPPTQASLPHQILVRQTGMARGRLASSALHTSAGCGTAAGTGVGGNAASGAAGSGAVAAAVGGTAGVAAAAATAAANGASGAVAATAAGGLLTGPVCRQMRHLKTVRGHRLAVYCCTYDNTGKRIITGSDDCIVKIWSALTGVLLKSCRGHDAEITDFAVSADNRLLASGDTASSIRVWSLQEDTLGWPVSVLSGHTAAVSFLDFHPHLPEALLSCSIDSTCRIWNARDPGVAALVLRPGASFGVTGQPRGQQQGQGEEGRVPEQQNGGPADMLSPTAGGFFSPTPDPLSALTSPPTGTGGPHTGAAATTATATTDAPPTTATTAATDTVGGAAGVHAGSTLDAAAGGSGNGSGSGDTAGGNNAGGNGWRENGGGAGPSGSQAAGTAAAPVAGPAATGAGGARATRGTVAAEGAGGGRGRAGGGSAAANQAAGQGQPAPGAAAAAPQPQPQPQPLAHLSFLCCCWSPDGSFILAGGSDSTVCVWHWDLTPPPPPSQPLLLPPPPQQQQLQQGSQQQQLQVSQQQPLLLPPPPQQQQQLQVSQQQPLLLPPPPQQQQLLQGSQQQPLLLPPPPQQQQLLQGSQQQPLLLPPPPQQQQLLQGSQQQPLLLPPPPQQQQQQLQGSQQQPLLLPPPPQQQHDNNNNNNDTSSFQMKVGDMDCGGVCGAGNSCAGAAAIASAGAGASASGDIGSSHTSGGGEAAPAGPRAEPQSLAAAWEGREWPQPTELTLLPGHHNDIVFIEFSHEGRCVATASKDGCVKVWRLEQRQPARREGPAAPAAAALNQGPHEGGSLGGGGGGGGGGDSGSGSQPGSLQWLWREALNLTCPPTEEEIRKARLKRRPPPRPAINQVAWNLDDSRVVAAVTDNSVRVWDARSGEPTHTLLEHTAQAHVVEGHPHDPRLVMSGGYDGRTILWDVLAGTALKIFSTQDTFPGRGRWTDPMQLVDGHFSPDGAQLAVTDTAGQLHVYGIPVAAAADVMARSPYDQFLASDYNGLLRDANGWVLDELTQQPPHLMTRQLLCDYANHPHPIELQAAYAASRLGGLPRPHPVDRDHPLPPALLT</sequence>
<feature type="compositionally biased region" description="Low complexity" evidence="4">
    <location>
        <begin position="685"/>
        <end position="697"/>
    </location>
</feature>
<feature type="compositionally biased region" description="Low complexity" evidence="4">
    <location>
        <begin position="355"/>
        <end position="367"/>
    </location>
</feature>
<dbReference type="InterPro" id="IPR036322">
    <property type="entry name" value="WD40_repeat_dom_sf"/>
</dbReference>
<keyword evidence="7" id="KW-1185">Reference proteome</keyword>
<feature type="compositionally biased region" description="Low complexity" evidence="4">
    <location>
        <begin position="617"/>
        <end position="637"/>
    </location>
</feature>
<reference evidence="6 7" key="1">
    <citation type="journal article" date="2021" name="Sci. Rep.">
        <title>Genome sequencing of the multicellular alga Astrephomene provides insights into convergent evolution of germ-soma differentiation.</title>
        <authorList>
            <person name="Yamashita S."/>
            <person name="Yamamoto K."/>
            <person name="Matsuzaki R."/>
            <person name="Suzuki S."/>
            <person name="Yamaguchi H."/>
            <person name="Hirooka S."/>
            <person name="Minakuchi Y."/>
            <person name="Miyagishima S."/>
            <person name="Kawachi M."/>
            <person name="Toyoda A."/>
            <person name="Nozaki H."/>
        </authorList>
    </citation>
    <scope>NUCLEOTIDE SEQUENCE [LARGE SCALE GENOMIC DNA]</scope>
    <source>
        <strain evidence="6 7">NIES-4017</strain>
    </source>
</reference>
<dbReference type="GO" id="GO:0008360">
    <property type="term" value="P:regulation of cell shape"/>
    <property type="evidence" value="ECO:0007669"/>
    <property type="project" value="TreeGrafter"/>
</dbReference>
<accession>A0AAD3DVQ8</accession>
<dbReference type="GO" id="GO:0005634">
    <property type="term" value="C:nucleus"/>
    <property type="evidence" value="ECO:0007669"/>
    <property type="project" value="TreeGrafter"/>
</dbReference>